<dbReference type="EMBL" id="RRCT01000001">
    <property type="protein sequence ID" value="RQW76050.1"/>
    <property type="molecule type" value="Genomic_DNA"/>
</dbReference>
<dbReference type="RefSeq" id="WP_124761503.1">
    <property type="nucleotide sequence ID" value="NZ_JAFBDY010000001.1"/>
</dbReference>
<organism evidence="2 3">
    <name type="scientific">Lysinibacillus composti</name>
    <dbReference type="NCBI Taxonomy" id="720633"/>
    <lineage>
        <taxon>Bacteria</taxon>
        <taxon>Bacillati</taxon>
        <taxon>Bacillota</taxon>
        <taxon>Bacilli</taxon>
        <taxon>Bacillales</taxon>
        <taxon>Bacillaceae</taxon>
        <taxon>Lysinibacillus</taxon>
    </lineage>
</organism>
<sequence>MRNNEKKGKKSPIDVSNDDIRYSKNEEFGLITVSHPDKNNSPKLSVEEAMKKMNNNQGGR</sequence>
<name>A0A3N9UJ93_9BACI</name>
<keyword evidence="3" id="KW-1185">Reference proteome</keyword>
<proteinExistence type="predicted"/>
<accession>A0A3N9UJ93</accession>
<evidence type="ECO:0000313" key="3">
    <source>
        <dbReference type="Proteomes" id="UP000274033"/>
    </source>
</evidence>
<dbReference type="AlphaFoldDB" id="A0A3N9UJ93"/>
<protein>
    <submittedName>
        <fullName evidence="2">Uncharacterized protein</fullName>
    </submittedName>
</protein>
<comment type="caution">
    <text evidence="2">The sequence shown here is derived from an EMBL/GenBank/DDBJ whole genome shotgun (WGS) entry which is preliminary data.</text>
</comment>
<evidence type="ECO:0000256" key="1">
    <source>
        <dbReference type="SAM" id="MobiDB-lite"/>
    </source>
</evidence>
<feature type="compositionally biased region" description="Basic and acidic residues" evidence="1">
    <location>
        <begin position="35"/>
        <end position="51"/>
    </location>
</feature>
<gene>
    <name evidence="2" type="ORF">EBB45_00395</name>
</gene>
<evidence type="ECO:0000313" key="2">
    <source>
        <dbReference type="EMBL" id="RQW76050.1"/>
    </source>
</evidence>
<feature type="region of interest" description="Disordered" evidence="1">
    <location>
        <begin position="32"/>
        <end position="60"/>
    </location>
</feature>
<dbReference type="OrthoDB" id="2739555at2"/>
<dbReference type="Proteomes" id="UP000274033">
    <property type="component" value="Unassembled WGS sequence"/>
</dbReference>
<reference evidence="2 3" key="1">
    <citation type="journal article" date="2013" name="J. Microbiol.">
        <title>Lysinibacillus chungkukjangi sp. nov., isolated from Chungkukjang, Korean fermented soybean food.</title>
        <authorList>
            <person name="Kim S.J."/>
            <person name="Jang Y.H."/>
            <person name="Hamada M."/>
            <person name="Ahn J.H."/>
            <person name="Weon H.Y."/>
            <person name="Suzuki K."/>
            <person name="Whang K.S."/>
            <person name="Kwon S.W."/>
        </authorList>
    </citation>
    <scope>NUCLEOTIDE SEQUENCE [LARGE SCALE GENOMIC DNA]</scope>
    <source>
        <strain evidence="2 3">MCCC 1A12701</strain>
    </source>
</reference>